<comment type="caution">
    <text evidence="1">The sequence shown here is derived from an EMBL/GenBank/DDBJ whole genome shotgun (WGS) entry which is preliminary data.</text>
</comment>
<accession>A0A854CNA9</accession>
<proteinExistence type="predicted"/>
<organism evidence="1">
    <name type="scientific">Xanthomonas oryzae pv. oryzae</name>
    <dbReference type="NCBI Taxonomy" id="64187"/>
    <lineage>
        <taxon>Bacteria</taxon>
        <taxon>Pseudomonadati</taxon>
        <taxon>Pseudomonadota</taxon>
        <taxon>Gammaproteobacteria</taxon>
        <taxon>Lysobacterales</taxon>
        <taxon>Lysobacteraceae</taxon>
        <taxon>Xanthomonas</taxon>
    </lineage>
</organism>
<evidence type="ECO:0000313" key="1">
    <source>
        <dbReference type="EMBL" id="OLG92662.1"/>
    </source>
</evidence>
<name>A0A854CNA9_XANOO</name>
<reference evidence="1" key="1">
    <citation type="submission" date="2015-01" db="EMBL/GenBank/DDBJ databases">
        <title>Population genomics of rice bacterial leaf blight strains from India.</title>
        <authorList>
            <person name="Midha S."/>
            <person name="Anil M.G."/>
            <person name="Mishra D."/>
            <person name="Brahma K."/>
            <person name="Laha G.S."/>
            <person name="Sundaram R.M."/>
            <person name="Sonti R.V."/>
            <person name="Patil P.B."/>
        </authorList>
    </citation>
    <scope>NUCLEOTIDE SEQUENCE</scope>
    <source>
        <strain evidence="1">BXO512</strain>
    </source>
</reference>
<gene>
    <name evidence="1" type="ORF">BXO512_07320</name>
</gene>
<dbReference type="EMBL" id="JXEA01000078">
    <property type="protein sequence ID" value="OLG92662.1"/>
    <property type="molecule type" value="Genomic_DNA"/>
</dbReference>
<protein>
    <submittedName>
        <fullName evidence="1">Uncharacterized protein</fullName>
    </submittedName>
</protein>
<sequence length="79" mass="8336">MTSMTTAGARSIARNVGFSGAMRRYSLLLRIELVLAKGAGATVWSGSRIVAVLECSLSRAVCVGTRAGFAASQLILLRY</sequence>
<dbReference type="AlphaFoldDB" id="A0A854CNA9"/>